<accession>A0A1C4YHG4</accession>
<dbReference type="Gene3D" id="3.40.960.10">
    <property type="entry name" value="VSR Endonuclease"/>
    <property type="match status" value="1"/>
</dbReference>
<dbReference type="GO" id="GO:0006298">
    <property type="term" value="P:mismatch repair"/>
    <property type="evidence" value="ECO:0007669"/>
    <property type="project" value="InterPro"/>
</dbReference>
<proteinExistence type="inferred from homology"/>
<gene>
    <name evidence="8" type="ORF">GA0070563_106109</name>
</gene>
<keyword evidence="2 8" id="KW-0255">Endonuclease</keyword>
<keyword evidence="1" id="KW-0540">Nuclease</keyword>
<evidence type="ECO:0000256" key="3">
    <source>
        <dbReference type="ARBA" id="ARBA00022763"/>
    </source>
</evidence>
<dbReference type="Pfam" id="PF03852">
    <property type="entry name" value="Vsr"/>
    <property type="match status" value="1"/>
</dbReference>
<evidence type="ECO:0000256" key="2">
    <source>
        <dbReference type="ARBA" id="ARBA00022759"/>
    </source>
</evidence>
<organism evidence="8 9">
    <name type="scientific">Micromonospora carbonacea</name>
    <dbReference type="NCBI Taxonomy" id="47853"/>
    <lineage>
        <taxon>Bacteria</taxon>
        <taxon>Bacillati</taxon>
        <taxon>Actinomycetota</taxon>
        <taxon>Actinomycetes</taxon>
        <taxon>Micromonosporales</taxon>
        <taxon>Micromonosporaceae</taxon>
        <taxon>Micromonospora</taxon>
    </lineage>
</organism>
<evidence type="ECO:0000256" key="4">
    <source>
        <dbReference type="ARBA" id="ARBA00022801"/>
    </source>
</evidence>
<dbReference type="Proteomes" id="UP000183585">
    <property type="component" value="Unassembled WGS sequence"/>
</dbReference>
<evidence type="ECO:0000256" key="1">
    <source>
        <dbReference type="ARBA" id="ARBA00022722"/>
    </source>
</evidence>
<evidence type="ECO:0000256" key="5">
    <source>
        <dbReference type="ARBA" id="ARBA00023204"/>
    </source>
</evidence>
<dbReference type="GO" id="GO:0004519">
    <property type="term" value="F:endonuclease activity"/>
    <property type="evidence" value="ECO:0007669"/>
    <property type="project" value="UniProtKB-KW"/>
</dbReference>
<evidence type="ECO:0000256" key="6">
    <source>
        <dbReference type="ARBA" id="ARBA00029466"/>
    </source>
</evidence>
<feature type="compositionally biased region" description="Polar residues" evidence="7">
    <location>
        <begin position="1"/>
        <end position="11"/>
    </location>
</feature>
<feature type="region of interest" description="Disordered" evidence="7">
    <location>
        <begin position="1"/>
        <end position="26"/>
    </location>
</feature>
<dbReference type="InterPro" id="IPR004603">
    <property type="entry name" value="DNA_mismatch_endonuc_vsr"/>
</dbReference>
<keyword evidence="9" id="KW-1185">Reference proteome</keyword>
<dbReference type="AlphaFoldDB" id="A0A1C4YHG4"/>
<dbReference type="SUPFAM" id="SSF52980">
    <property type="entry name" value="Restriction endonuclease-like"/>
    <property type="match status" value="1"/>
</dbReference>
<evidence type="ECO:0000313" key="9">
    <source>
        <dbReference type="Proteomes" id="UP000183585"/>
    </source>
</evidence>
<dbReference type="RefSeq" id="WP_074475068.1">
    <property type="nucleotide sequence ID" value="NZ_FMCT01000006.1"/>
</dbReference>
<protein>
    <submittedName>
        <fullName evidence="8">T/G mismatch-specific endonuclease</fullName>
    </submittedName>
</protein>
<comment type="similarity">
    <text evidence="6">Belongs to the Vsr family.</text>
</comment>
<dbReference type="CDD" id="cd00221">
    <property type="entry name" value="Vsr"/>
    <property type="match status" value="1"/>
</dbReference>
<dbReference type="InterPro" id="IPR011335">
    <property type="entry name" value="Restrct_endonuc-II-like"/>
</dbReference>
<keyword evidence="5" id="KW-0234">DNA repair</keyword>
<keyword evidence="4" id="KW-0378">Hydrolase</keyword>
<dbReference type="GO" id="GO:0016787">
    <property type="term" value="F:hydrolase activity"/>
    <property type="evidence" value="ECO:0007669"/>
    <property type="project" value="UniProtKB-KW"/>
</dbReference>
<name>A0A1C4YHG4_9ACTN</name>
<dbReference type="EMBL" id="FMCT01000006">
    <property type="protein sequence ID" value="SCF19781.1"/>
    <property type="molecule type" value="Genomic_DNA"/>
</dbReference>
<reference evidence="9" key="1">
    <citation type="submission" date="2016-06" db="EMBL/GenBank/DDBJ databases">
        <authorList>
            <person name="Varghese N."/>
            <person name="Submissions Spin"/>
        </authorList>
    </citation>
    <scope>NUCLEOTIDE SEQUENCE [LARGE SCALE GENOMIC DNA]</scope>
    <source>
        <strain evidence="9">DSM 43168</strain>
    </source>
</reference>
<keyword evidence="3" id="KW-0227">DNA damage</keyword>
<sequence length="146" mass="16979">MPKQSWASSPATRRAMQGNRSRDTTPELALRRALHAKGLRYRVCAQPLPNLRRKIDIVFRPARVAVEVYGCFWHGCPQHHRQPTANNEYWREKITKNMDRDRRTCQALKDAGWLLIVVWEHEDVETAARRIAELVRARRGSTAPEV</sequence>
<evidence type="ECO:0000313" key="8">
    <source>
        <dbReference type="EMBL" id="SCF19781.1"/>
    </source>
</evidence>
<dbReference type="NCBIfam" id="TIGR00632">
    <property type="entry name" value="vsr"/>
    <property type="match status" value="1"/>
</dbReference>
<evidence type="ECO:0000256" key="7">
    <source>
        <dbReference type="SAM" id="MobiDB-lite"/>
    </source>
</evidence>